<feature type="compositionally biased region" description="Polar residues" evidence="1">
    <location>
        <begin position="7"/>
        <end position="19"/>
    </location>
</feature>
<dbReference type="EMBL" id="CBTN010000035">
    <property type="protein sequence ID" value="CDH56118.1"/>
    <property type="molecule type" value="Genomic_DNA"/>
</dbReference>
<organism evidence="3 4">
    <name type="scientific">Lichtheimia corymbifera JMRC:FSU:9682</name>
    <dbReference type="NCBI Taxonomy" id="1263082"/>
    <lineage>
        <taxon>Eukaryota</taxon>
        <taxon>Fungi</taxon>
        <taxon>Fungi incertae sedis</taxon>
        <taxon>Mucoromycota</taxon>
        <taxon>Mucoromycotina</taxon>
        <taxon>Mucoromycetes</taxon>
        <taxon>Mucorales</taxon>
        <taxon>Lichtheimiaceae</taxon>
        <taxon>Lichtheimia</taxon>
    </lineage>
</organism>
<dbReference type="Gene3D" id="2.20.70.10">
    <property type="match status" value="1"/>
</dbReference>
<evidence type="ECO:0000313" key="3">
    <source>
        <dbReference type="EMBL" id="CDH56118.1"/>
    </source>
</evidence>
<evidence type="ECO:0000313" key="4">
    <source>
        <dbReference type="Proteomes" id="UP000027586"/>
    </source>
</evidence>
<feature type="region of interest" description="Disordered" evidence="1">
    <location>
        <begin position="1"/>
        <end position="93"/>
    </location>
</feature>
<dbReference type="InterPro" id="IPR001202">
    <property type="entry name" value="WW_dom"/>
</dbReference>
<gene>
    <name evidence="3" type="ORF">LCOR_07203.1</name>
</gene>
<feature type="domain" description="WW" evidence="2">
    <location>
        <begin position="88"/>
        <end position="122"/>
    </location>
</feature>
<keyword evidence="4" id="KW-1185">Reference proteome</keyword>
<comment type="caution">
    <text evidence="3">The sequence shown here is derived from an EMBL/GenBank/DDBJ whole genome shotgun (WGS) entry which is preliminary data.</text>
</comment>
<evidence type="ECO:0000259" key="2">
    <source>
        <dbReference type="PROSITE" id="PS50020"/>
    </source>
</evidence>
<dbReference type="PROSITE" id="PS01159">
    <property type="entry name" value="WW_DOMAIN_1"/>
    <property type="match status" value="1"/>
</dbReference>
<dbReference type="PROSITE" id="PS50020">
    <property type="entry name" value="WW_DOMAIN_2"/>
    <property type="match status" value="1"/>
</dbReference>
<accession>A0A068S167</accession>
<dbReference type="OrthoDB" id="2444812at2759"/>
<dbReference type="VEuPathDB" id="FungiDB:LCOR_07203.1"/>
<evidence type="ECO:0000256" key="1">
    <source>
        <dbReference type="SAM" id="MobiDB-lite"/>
    </source>
</evidence>
<feature type="compositionally biased region" description="Polar residues" evidence="1">
    <location>
        <begin position="54"/>
        <end position="93"/>
    </location>
</feature>
<sequence length="262" mass="29721">MSKEDVNNASAMETQQPSASACAEKGSQSMPCNDSKADLSCQSSDEAGADEKTTTSTANNDPSQGTPIDSSQEGAAGTTSTSKDNHDTASSSSWTAVWDPTSQAYYWWNMITYETTWENPYEKKEDNKELDASSQQEEVYNSNTTFPYATAPYPVDSTNVPSNLVDHSYTYQAYFNKRTGKFQMASDVDRLNPERMSIENRAKRQMQYYFDVDAYTEQRNRERAAGIPGKVTKRHLTKKDIERFKRAKQEKRMKRAREWLCD</sequence>
<proteinExistence type="predicted"/>
<name>A0A068S167_9FUNG</name>
<dbReference type="AlphaFoldDB" id="A0A068S167"/>
<dbReference type="Proteomes" id="UP000027586">
    <property type="component" value="Unassembled WGS sequence"/>
</dbReference>
<reference evidence="3" key="1">
    <citation type="submission" date="2013-08" db="EMBL/GenBank/DDBJ databases">
        <title>Gene expansion shapes genome architecture in the human pathogen Lichtheimia corymbifera: an evolutionary genomics analysis in the ancient terrestrial Mucorales (Mucoromycotina).</title>
        <authorList>
            <person name="Schwartze V.U."/>
            <person name="Winter S."/>
            <person name="Shelest E."/>
            <person name="Marcet-Houben M."/>
            <person name="Horn F."/>
            <person name="Wehner S."/>
            <person name="Hoffmann K."/>
            <person name="Riege K."/>
            <person name="Sammeth M."/>
            <person name="Nowrousian M."/>
            <person name="Valiante V."/>
            <person name="Linde J."/>
            <person name="Jacobsen I.D."/>
            <person name="Marz M."/>
            <person name="Brakhage A.A."/>
            <person name="Gabaldon T."/>
            <person name="Bocker S."/>
            <person name="Voigt K."/>
        </authorList>
    </citation>
    <scope>NUCLEOTIDE SEQUENCE [LARGE SCALE GENOMIC DNA]</scope>
    <source>
        <strain evidence="3">FSU 9682</strain>
    </source>
</reference>
<protein>
    <recommendedName>
        <fullName evidence="2">WW domain-containing protein</fullName>
    </recommendedName>
</protein>